<dbReference type="PROSITE" id="PS50082">
    <property type="entry name" value="WD_REPEATS_2"/>
    <property type="match status" value="1"/>
</dbReference>
<evidence type="ECO:0000256" key="1">
    <source>
        <dbReference type="ARBA" id="ARBA00004430"/>
    </source>
</evidence>
<evidence type="ECO:0000256" key="7">
    <source>
        <dbReference type="ARBA" id="ARBA00023017"/>
    </source>
</evidence>
<accession>A0A2P6VGI7</accession>
<feature type="region of interest" description="Disordered" evidence="12">
    <location>
        <begin position="214"/>
        <end position="234"/>
    </location>
</feature>
<keyword evidence="13" id="KW-0969">Cilium</keyword>
<evidence type="ECO:0000256" key="12">
    <source>
        <dbReference type="SAM" id="MobiDB-lite"/>
    </source>
</evidence>
<keyword evidence="10" id="KW-0966">Cell projection</keyword>
<keyword evidence="4 11" id="KW-0853">WD repeat</keyword>
<feature type="compositionally biased region" description="Low complexity" evidence="12">
    <location>
        <begin position="470"/>
        <end position="492"/>
    </location>
</feature>
<dbReference type="GO" id="GO:0036158">
    <property type="term" value="P:outer dynein arm assembly"/>
    <property type="evidence" value="ECO:0007669"/>
    <property type="project" value="TreeGrafter"/>
</dbReference>
<keyword evidence="3" id="KW-0963">Cytoplasm</keyword>
<comment type="subcellular location">
    <subcellularLocation>
        <location evidence="1">Cytoplasm</location>
        <location evidence="1">Cytoskeleton</location>
        <location evidence="1">Cilium axoneme</location>
    </subcellularLocation>
</comment>
<dbReference type="InterPro" id="IPR050687">
    <property type="entry name" value="Dynein_IC"/>
</dbReference>
<dbReference type="PANTHER" id="PTHR12442:SF11">
    <property type="entry name" value="DYNEIN AXONEMAL INTERMEDIATE CHAIN 1"/>
    <property type="match status" value="1"/>
</dbReference>
<dbReference type="GO" id="GO:0003341">
    <property type="term" value="P:cilium movement"/>
    <property type="evidence" value="ECO:0007669"/>
    <property type="project" value="TreeGrafter"/>
</dbReference>
<evidence type="ECO:0000256" key="5">
    <source>
        <dbReference type="ARBA" id="ARBA00022701"/>
    </source>
</evidence>
<dbReference type="InterPro" id="IPR036322">
    <property type="entry name" value="WD40_repeat_dom_sf"/>
</dbReference>
<comment type="similarity">
    <text evidence="2">Belongs to the dynein intermediate chain family.</text>
</comment>
<evidence type="ECO:0000256" key="3">
    <source>
        <dbReference type="ARBA" id="ARBA00022490"/>
    </source>
</evidence>
<keyword evidence="5" id="KW-0493">Microtubule</keyword>
<dbReference type="AlphaFoldDB" id="A0A2P6VGI7"/>
<evidence type="ECO:0000256" key="10">
    <source>
        <dbReference type="ARBA" id="ARBA00023273"/>
    </source>
</evidence>
<dbReference type="Pfam" id="PF00400">
    <property type="entry name" value="WD40"/>
    <property type="match status" value="2"/>
</dbReference>
<protein>
    <submittedName>
        <fullName evidence="13">Flagellar outer dynein arm intermediate chain 1</fullName>
    </submittedName>
</protein>
<dbReference type="GO" id="GO:0045503">
    <property type="term" value="F:dynein light chain binding"/>
    <property type="evidence" value="ECO:0007669"/>
    <property type="project" value="TreeGrafter"/>
</dbReference>
<keyword evidence="9" id="KW-0206">Cytoskeleton</keyword>
<dbReference type="SUPFAM" id="SSF50978">
    <property type="entry name" value="WD40 repeat-like"/>
    <property type="match status" value="1"/>
</dbReference>
<feature type="region of interest" description="Disordered" evidence="12">
    <location>
        <begin position="465"/>
        <end position="503"/>
    </location>
</feature>
<keyword evidence="8" id="KW-0505">Motor protein</keyword>
<keyword evidence="14" id="KW-1185">Reference proteome</keyword>
<feature type="repeat" description="WD" evidence="11">
    <location>
        <begin position="552"/>
        <end position="585"/>
    </location>
</feature>
<feature type="region of interest" description="Disordered" evidence="12">
    <location>
        <begin position="166"/>
        <end position="191"/>
    </location>
</feature>
<gene>
    <name evidence="13" type="ORF">C2E20_3609</name>
</gene>
<feature type="compositionally biased region" description="Gly residues" evidence="12">
    <location>
        <begin position="225"/>
        <end position="234"/>
    </location>
</feature>
<evidence type="ECO:0000256" key="4">
    <source>
        <dbReference type="ARBA" id="ARBA00022574"/>
    </source>
</evidence>
<dbReference type="GO" id="GO:0005874">
    <property type="term" value="C:microtubule"/>
    <property type="evidence" value="ECO:0007669"/>
    <property type="project" value="UniProtKB-KW"/>
</dbReference>
<comment type="caution">
    <text evidence="13">The sequence shown here is derived from an EMBL/GenBank/DDBJ whole genome shotgun (WGS) entry which is preliminary data.</text>
</comment>
<feature type="compositionally biased region" description="Basic residues" evidence="12">
    <location>
        <begin position="91"/>
        <end position="101"/>
    </location>
</feature>
<sequence>MPVREVVRPASQLELTATELEEEIARALTAGNPAAPANLVRYSCRERGYRAEPIIDQQLQHFSLGGCLMHRDSDEAARERQSREAAALAARSRRLTAHSRRVTQAAGRPSESGSKEGGRGVRLSDMGGGPSATVLHGEALLPPGEEAEGGGAGGRLRNQFNFADSGAQTRHQAPHERSTMTEPPPTATASGTCSRWEIFEAYCADQDRQRQTEELARQKAQVARRGGGAGGGGAAGTTAGALVLAGGEEDRGGADSGLAALPASAAKLMERMVAQNLLKEVAMDFKYWDDPADAVRTDEGTLLPLWSFANPAARRRAVTALAWSPRYFDMFAVGYGSFDFLHPTTGLVCCYSLKNPGHPEYSLPTPAGVMCLDFHPDHPNLLAAGCYDGRVCIFDVRSEDGKPLYESSAARGKHSDPVWQVRWQRTDSHELQLVSISTDGRVTLWSVSKNELSWQDLLELRSLRGRDDASPGGAPAAGSSGATQQQRQQQHSGAGGATSGSAEGCGAAGGIAGGCCFDFNPEQDYLFVVGAEDGSLYKCSTAYASEYLQAYRPGHRLPVYAVRWNGLHPRAFLSAGADWRVKLWDSLLPRPVLSFDLGAPVGDVAWAPFSSTVFAAAADNGKVHVFDLSQNHCGAVCVQRVARKARLTRLVFNAHHPILLVGDESGVVHSLKLSPNLRRTFNQGAVDATNDRLQRSDSQRSAVKQAEAARLESVLELAGKCNAALGEQDWELM</sequence>
<dbReference type="InterPro" id="IPR015943">
    <property type="entry name" value="WD40/YVTN_repeat-like_dom_sf"/>
</dbReference>
<dbReference type="EMBL" id="LHPF02000008">
    <property type="protein sequence ID" value="PSC73206.1"/>
    <property type="molecule type" value="Genomic_DNA"/>
</dbReference>
<evidence type="ECO:0000313" key="14">
    <source>
        <dbReference type="Proteomes" id="UP000239649"/>
    </source>
</evidence>
<evidence type="ECO:0000256" key="2">
    <source>
        <dbReference type="ARBA" id="ARBA00011059"/>
    </source>
</evidence>
<dbReference type="PANTHER" id="PTHR12442">
    <property type="entry name" value="DYNEIN INTERMEDIATE CHAIN"/>
    <property type="match status" value="1"/>
</dbReference>
<organism evidence="13 14">
    <name type="scientific">Micractinium conductrix</name>
    <dbReference type="NCBI Taxonomy" id="554055"/>
    <lineage>
        <taxon>Eukaryota</taxon>
        <taxon>Viridiplantae</taxon>
        <taxon>Chlorophyta</taxon>
        <taxon>core chlorophytes</taxon>
        <taxon>Trebouxiophyceae</taxon>
        <taxon>Chlorellales</taxon>
        <taxon>Chlorellaceae</taxon>
        <taxon>Chlorella clade</taxon>
        <taxon>Micractinium</taxon>
    </lineage>
</organism>
<reference evidence="13 14" key="1">
    <citation type="journal article" date="2018" name="Plant J.">
        <title>Genome sequences of Chlorella sorokiniana UTEX 1602 and Micractinium conductrix SAG 241.80: implications to maltose excretion by a green alga.</title>
        <authorList>
            <person name="Arriola M.B."/>
            <person name="Velmurugan N."/>
            <person name="Zhang Y."/>
            <person name="Plunkett M.H."/>
            <person name="Hondzo H."/>
            <person name="Barney B.M."/>
        </authorList>
    </citation>
    <scope>NUCLEOTIDE SEQUENCE [LARGE SCALE GENOMIC DNA]</scope>
    <source>
        <strain evidence="13 14">SAG 241.80</strain>
    </source>
</reference>
<keyword evidence="13" id="KW-0282">Flagellum</keyword>
<dbReference type="GO" id="GO:0036157">
    <property type="term" value="C:outer dynein arm"/>
    <property type="evidence" value="ECO:0007669"/>
    <property type="project" value="TreeGrafter"/>
</dbReference>
<dbReference type="SMART" id="SM00320">
    <property type="entry name" value="WD40"/>
    <property type="match status" value="4"/>
</dbReference>
<name>A0A2P6VGI7_9CHLO</name>
<keyword evidence="7" id="KW-0243">Dynein</keyword>
<keyword evidence="6" id="KW-0677">Repeat</keyword>
<evidence type="ECO:0000256" key="9">
    <source>
        <dbReference type="ARBA" id="ARBA00023212"/>
    </source>
</evidence>
<dbReference type="Gene3D" id="2.130.10.10">
    <property type="entry name" value="YVTN repeat-like/Quinoprotein amine dehydrogenase"/>
    <property type="match status" value="2"/>
</dbReference>
<dbReference type="GO" id="GO:0045504">
    <property type="term" value="F:dynein heavy chain binding"/>
    <property type="evidence" value="ECO:0007669"/>
    <property type="project" value="TreeGrafter"/>
</dbReference>
<dbReference type="InterPro" id="IPR001680">
    <property type="entry name" value="WD40_rpt"/>
</dbReference>
<evidence type="ECO:0000313" key="13">
    <source>
        <dbReference type="EMBL" id="PSC73206.1"/>
    </source>
</evidence>
<dbReference type="STRING" id="554055.A0A2P6VGI7"/>
<feature type="region of interest" description="Disordered" evidence="12">
    <location>
        <begin position="75"/>
        <end position="136"/>
    </location>
</feature>
<evidence type="ECO:0000256" key="11">
    <source>
        <dbReference type="PROSITE-ProRule" id="PRU00221"/>
    </source>
</evidence>
<dbReference type="OrthoDB" id="24670at2759"/>
<evidence type="ECO:0000256" key="6">
    <source>
        <dbReference type="ARBA" id="ARBA00022737"/>
    </source>
</evidence>
<evidence type="ECO:0000256" key="8">
    <source>
        <dbReference type="ARBA" id="ARBA00023175"/>
    </source>
</evidence>
<dbReference type="Proteomes" id="UP000239649">
    <property type="component" value="Unassembled WGS sequence"/>
</dbReference>
<proteinExistence type="inferred from homology"/>